<evidence type="ECO:0000256" key="1">
    <source>
        <dbReference type="SAM" id="MobiDB-lite"/>
    </source>
</evidence>
<reference evidence="2 3" key="2">
    <citation type="submission" date="2018-11" db="EMBL/GenBank/DDBJ databases">
        <authorList>
            <consortium name="Pathogen Informatics"/>
        </authorList>
    </citation>
    <scope>NUCLEOTIDE SEQUENCE [LARGE SCALE GENOMIC DNA]</scope>
</reference>
<dbReference type="EMBL" id="UYRT01008115">
    <property type="protein sequence ID" value="VDK44256.1"/>
    <property type="molecule type" value="Genomic_DNA"/>
</dbReference>
<name>A0A183D6K6_9BILA</name>
<evidence type="ECO:0000313" key="3">
    <source>
        <dbReference type="Proteomes" id="UP000271098"/>
    </source>
</evidence>
<dbReference type="Proteomes" id="UP000271098">
    <property type="component" value="Unassembled WGS sequence"/>
</dbReference>
<gene>
    <name evidence="2" type="ORF">GPUH_LOCUS4347</name>
</gene>
<feature type="compositionally biased region" description="Low complexity" evidence="1">
    <location>
        <begin position="70"/>
        <end position="80"/>
    </location>
</feature>
<protein>
    <submittedName>
        <fullName evidence="4">DUF1053 domain-containing protein</fullName>
    </submittedName>
</protein>
<evidence type="ECO:0000313" key="2">
    <source>
        <dbReference type="EMBL" id="VDK44256.1"/>
    </source>
</evidence>
<dbReference type="OrthoDB" id="2107370at2759"/>
<accession>A0A183D6K6</accession>
<reference evidence="4" key="1">
    <citation type="submission" date="2016-06" db="UniProtKB">
        <authorList>
            <consortium name="WormBaseParasite"/>
        </authorList>
    </citation>
    <scope>IDENTIFICATION</scope>
</reference>
<feature type="region of interest" description="Disordered" evidence="1">
    <location>
        <begin position="28"/>
        <end position="89"/>
    </location>
</feature>
<keyword evidence="3" id="KW-1185">Reference proteome</keyword>
<organism evidence="4">
    <name type="scientific">Gongylonema pulchrum</name>
    <dbReference type="NCBI Taxonomy" id="637853"/>
    <lineage>
        <taxon>Eukaryota</taxon>
        <taxon>Metazoa</taxon>
        <taxon>Ecdysozoa</taxon>
        <taxon>Nematoda</taxon>
        <taxon>Chromadorea</taxon>
        <taxon>Rhabditida</taxon>
        <taxon>Spirurina</taxon>
        <taxon>Spiruromorpha</taxon>
        <taxon>Spiruroidea</taxon>
        <taxon>Gongylonematidae</taxon>
        <taxon>Gongylonema</taxon>
    </lineage>
</organism>
<dbReference type="AlphaFoldDB" id="A0A183D6K6"/>
<evidence type="ECO:0000313" key="4">
    <source>
        <dbReference type="WBParaSite" id="GPUH_0000435401-mRNA-1"/>
    </source>
</evidence>
<proteinExistence type="predicted"/>
<sequence length="176" mass="20000">MKLLEKKSGSNSAQILHYSECLDKNAMAKSPVVEERRKSASLQALPPQEMKPLSAAERIGGKASRDLVNGSSGRGSKSSGLQNAPSLTRFDTDNRDFDERLAMVIQNADIDFGRGFWMHNDSLNKWTLQFNESDIEERYRAHFAESADRHWSSRDGMGRRKNVTFFSEKLLKIDFR</sequence>
<dbReference type="WBParaSite" id="GPUH_0000435401-mRNA-1">
    <property type="protein sequence ID" value="GPUH_0000435401-mRNA-1"/>
    <property type="gene ID" value="GPUH_0000435401"/>
</dbReference>